<feature type="transmembrane region" description="Helical" evidence="2">
    <location>
        <begin position="113"/>
        <end position="131"/>
    </location>
</feature>
<keyword evidence="2" id="KW-1133">Transmembrane helix</keyword>
<feature type="transmembrane region" description="Helical" evidence="2">
    <location>
        <begin position="143"/>
        <end position="164"/>
    </location>
</feature>
<proteinExistence type="predicted"/>
<keyword evidence="2" id="KW-0812">Transmembrane</keyword>
<feature type="compositionally biased region" description="Pro residues" evidence="1">
    <location>
        <begin position="1"/>
        <end position="11"/>
    </location>
</feature>
<accession>A0A0P6YXR1</accession>
<gene>
    <name evidence="3" type="ORF">SE18_09540</name>
</gene>
<dbReference type="Proteomes" id="UP000050277">
    <property type="component" value="Unassembled WGS sequence"/>
</dbReference>
<dbReference type="OrthoDB" id="9830183at2"/>
<name>A0A0P6YXR1_9CHLR</name>
<organism evidence="3 4">
    <name type="scientific">Herpetosiphon geysericola</name>
    <dbReference type="NCBI Taxonomy" id="70996"/>
    <lineage>
        <taxon>Bacteria</taxon>
        <taxon>Bacillati</taxon>
        <taxon>Chloroflexota</taxon>
        <taxon>Chloroflexia</taxon>
        <taxon>Herpetosiphonales</taxon>
        <taxon>Herpetosiphonaceae</taxon>
        <taxon>Herpetosiphon</taxon>
    </lineage>
</organism>
<evidence type="ECO:0000256" key="2">
    <source>
        <dbReference type="SAM" id="Phobius"/>
    </source>
</evidence>
<feature type="region of interest" description="Disordered" evidence="1">
    <location>
        <begin position="1"/>
        <end position="20"/>
    </location>
</feature>
<feature type="transmembrane region" description="Helical" evidence="2">
    <location>
        <begin position="81"/>
        <end position="101"/>
    </location>
</feature>
<reference evidence="3 4" key="1">
    <citation type="submission" date="2015-07" db="EMBL/GenBank/DDBJ databases">
        <title>Whole genome sequence of Herpetosiphon geysericola DSM 7119.</title>
        <authorList>
            <person name="Hemp J."/>
            <person name="Ward L.M."/>
            <person name="Pace L.A."/>
            <person name="Fischer W.W."/>
        </authorList>
    </citation>
    <scope>NUCLEOTIDE SEQUENCE [LARGE SCALE GENOMIC DNA]</scope>
    <source>
        <strain evidence="3 4">DSM 7119</strain>
    </source>
</reference>
<evidence type="ECO:0000256" key="1">
    <source>
        <dbReference type="SAM" id="MobiDB-lite"/>
    </source>
</evidence>
<evidence type="ECO:0000313" key="3">
    <source>
        <dbReference type="EMBL" id="KPL88899.1"/>
    </source>
</evidence>
<feature type="transmembrane region" description="Helical" evidence="2">
    <location>
        <begin position="176"/>
        <end position="201"/>
    </location>
</feature>
<feature type="transmembrane region" description="Helical" evidence="2">
    <location>
        <begin position="36"/>
        <end position="61"/>
    </location>
</feature>
<comment type="caution">
    <text evidence="3">The sequence shown here is derived from an EMBL/GenBank/DDBJ whole genome shotgun (WGS) entry which is preliminary data.</text>
</comment>
<dbReference type="STRING" id="70996.SE18_09540"/>
<dbReference type="RefSeq" id="WP_054534214.1">
    <property type="nucleotide sequence ID" value="NZ_LGKP01000015.1"/>
</dbReference>
<keyword evidence="4" id="KW-1185">Reference proteome</keyword>
<dbReference type="EMBL" id="LGKP01000015">
    <property type="protein sequence ID" value="KPL88899.1"/>
    <property type="molecule type" value="Genomic_DNA"/>
</dbReference>
<evidence type="ECO:0000313" key="4">
    <source>
        <dbReference type="Proteomes" id="UP000050277"/>
    </source>
</evidence>
<sequence length="202" mass="22029">MSEEPQPPLNPTKPTYHVPSAPLADPDRSPSVGGWIGMHCLVFGLSCLIFPILVVGCVLILAAFDQSSSPTQAPLSDGFKLIFVVGIPAFITIYAASLLLWAVVGDDVQRASWVNNSAIVGTIGLLAWLSTKQPIKFSALDDYTLFVFQSFALTSSIIGWVQWLELRKTIDHAWQWPLITIGMWTGLGTMTIGFGIHGLIFR</sequence>
<keyword evidence="2" id="KW-0472">Membrane</keyword>
<protein>
    <submittedName>
        <fullName evidence="3">Uncharacterized protein</fullName>
    </submittedName>
</protein>
<dbReference type="AlphaFoldDB" id="A0A0P6YXR1"/>